<evidence type="ECO:0000256" key="3">
    <source>
        <dbReference type="ARBA" id="ARBA00023110"/>
    </source>
</evidence>
<evidence type="ECO:0000313" key="5">
    <source>
        <dbReference type="Proteomes" id="UP000552700"/>
    </source>
</evidence>
<evidence type="ECO:0000256" key="1">
    <source>
        <dbReference type="ARBA" id="ARBA00000971"/>
    </source>
</evidence>
<dbReference type="InterPro" id="IPR014274">
    <property type="entry name" value="PPIase_EpsD"/>
</dbReference>
<comment type="catalytic activity">
    <reaction evidence="1">
        <text>[protein]-peptidylproline (omega=180) = [protein]-peptidylproline (omega=0)</text>
        <dbReference type="Rhea" id="RHEA:16237"/>
        <dbReference type="Rhea" id="RHEA-COMP:10747"/>
        <dbReference type="Rhea" id="RHEA-COMP:10748"/>
        <dbReference type="ChEBI" id="CHEBI:83833"/>
        <dbReference type="ChEBI" id="CHEBI:83834"/>
        <dbReference type="EC" id="5.2.1.8"/>
    </reaction>
</comment>
<dbReference type="EC" id="5.2.1.8" evidence="2"/>
<dbReference type="RefSeq" id="WP_184078002.1">
    <property type="nucleotide sequence ID" value="NZ_JACIJP010000001.1"/>
</dbReference>
<reference evidence="4 5" key="1">
    <citation type="submission" date="2020-08" db="EMBL/GenBank/DDBJ databases">
        <title>Genomic Encyclopedia of Type Strains, Phase IV (KMG-IV): sequencing the most valuable type-strain genomes for metagenomic binning, comparative biology and taxonomic classification.</title>
        <authorList>
            <person name="Goeker M."/>
        </authorList>
    </citation>
    <scope>NUCLEOTIDE SEQUENCE [LARGE SCALE GENOMIC DNA]</scope>
    <source>
        <strain evidence="4 5">DSM 102255</strain>
    </source>
</reference>
<dbReference type="Pfam" id="PF13623">
    <property type="entry name" value="SurA_N_2"/>
    <property type="match status" value="1"/>
</dbReference>
<keyword evidence="5" id="KW-1185">Reference proteome</keyword>
<proteinExistence type="predicted"/>
<protein>
    <recommendedName>
        <fullName evidence="2">peptidylprolyl isomerase</fullName>
        <ecNumber evidence="2">5.2.1.8</ecNumber>
    </recommendedName>
</protein>
<dbReference type="Gene3D" id="1.10.8.1040">
    <property type="match status" value="1"/>
</dbReference>
<evidence type="ECO:0000313" key="4">
    <source>
        <dbReference type="EMBL" id="MBB6123251.1"/>
    </source>
</evidence>
<accession>A0A841J4T5</accession>
<dbReference type="PROSITE" id="PS51257">
    <property type="entry name" value="PROKAR_LIPOPROTEIN"/>
    <property type="match status" value="1"/>
</dbReference>
<evidence type="ECO:0000256" key="2">
    <source>
        <dbReference type="ARBA" id="ARBA00013194"/>
    </source>
</evidence>
<organism evidence="4 5">
    <name type="scientific">Sphingobium subterraneum</name>
    <dbReference type="NCBI Taxonomy" id="627688"/>
    <lineage>
        <taxon>Bacteria</taxon>
        <taxon>Pseudomonadati</taxon>
        <taxon>Pseudomonadota</taxon>
        <taxon>Alphaproteobacteria</taxon>
        <taxon>Sphingomonadales</taxon>
        <taxon>Sphingomonadaceae</taxon>
        <taxon>Sphingobium</taxon>
    </lineage>
</organism>
<keyword evidence="4" id="KW-0413">Isomerase</keyword>
<dbReference type="InterPro" id="IPR050245">
    <property type="entry name" value="PrsA_foldase"/>
</dbReference>
<comment type="caution">
    <text evidence="4">The sequence shown here is derived from an EMBL/GenBank/DDBJ whole genome shotgun (WGS) entry which is preliminary data.</text>
</comment>
<dbReference type="PANTHER" id="PTHR47245">
    <property type="entry name" value="PEPTIDYLPROLYL ISOMERASE"/>
    <property type="match status" value="1"/>
</dbReference>
<dbReference type="InterPro" id="IPR027304">
    <property type="entry name" value="Trigger_fact/SurA_dom_sf"/>
</dbReference>
<dbReference type="EMBL" id="JACIJP010000001">
    <property type="protein sequence ID" value="MBB6123251.1"/>
    <property type="molecule type" value="Genomic_DNA"/>
</dbReference>
<dbReference type="SUPFAM" id="SSF109998">
    <property type="entry name" value="Triger factor/SurA peptide-binding domain-like"/>
    <property type="match status" value="1"/>
</dbReference>
<sequence>MGHFWSKGVVALLLASACVSGCSKQATGQVVAVVNGEEITLQELNAELSQLNLPANVDKKAVQSRVLQQMVDRRLLAQAAKEAGLDRDAEYLIQQRRMNEQLLVSMYGKKAFDTVRVPDTATVDKYIAENPMFFSGRTKYMLDQLVFPMPSDLSVLKGLQGTKTLGQVQDQLKSRNIAFDMKKAEMDSAQVPSAAMKQILALPPGEPFIVPAGNVVTVSVITGSTPIAVPTEEARAAAARMIRSNSLDKIGMDRLKEAKAKAKIEYQPGYSAAPEKK</sequence>
<gene>
    <name evidence="4" type="ORF">FHS92_000958</name>
</gene>
<dbReference type="PANTHER" id="PTHR47245:SF2">
    <property type="entry name" value="PEPTIDYL-PROLYL CIS-TRANS ISOMERASE HP_0175-RELATED"/>
    <property type="match status" value="1"/>
</dbReference>
<dbReference type="NCBIfam" id="TIGR02925">
    <property type="entry name" value="cis_trans_EpsD"/>
    <property type="match status" value="1"/>
</dbReference>
<keyword evidence="3" id="KW-0697">Rotamase</keyword>
<dbReference type="Proteomes" id="UP000552700">
    <property type="component" value="Unassembled WGS sequence"/>
</dbReference>
<name>A0A841J4T5_9SPHN</name>
<dbReference type="GO" id="GO:0003755">
    <property type="term" value="F:peptidyl-prolyl cis-trans isomerase activity"/>
    <property type="evidence" value="ECO:0007669"/>
    <property type="project" value="UniProtKB-KW"/>
</dbReference>
<dbReference type="AlphaFoldDB" id="A0A841J4T5"/>